<dbReference type="Proteomes" id="UP000054018">
    <property type="component" value="Unassembled WGS sequence"/>
</dbReference>
<sequence length="75" mass="8418">MRRGLTSPSYALWLASMNYTPTIHALTHLARHFLHTGRSVWPFGSHSPSLDYQQVASHRSTSTCSVYAPSPVFRS</sequence>
<dbReference type="AlphaFoldDB" id="A0A0C9Z0D6"/>
<proteinExistence type="predicted"/>
<protein>
    <submittedName>
        <fullName evidence="1">Uncharacterized protein</fullName>
    </submittedName>
</protein>
<reference evidence="1 2" key="1">
    <citation type="submission" date="2014-04" db="EMBL/GenBank/DDBJ databases">
        <authorList>
            <consortium name="DOE Joint Genome Institute"/>
            <person name="Kuo A."/>
            <person name="Kohler A."/>
            <person name="Costa M.D."/>
            <person name="Nagy L.G."/>
            <person name="Floudas D."/>
            <person name="Copeland A."/>
            <person name="Barry K.W."/>
            <person name="Cichocki N."/>
            <person name="Veneault-Fourrey C."/>
            <person name="LaButti K."/>
            <person name="Lindquist E.A."/>
            <person name="Lipzen A."/>
            <person name="Lundell T."/>
            <person name="Morin E."/>
            <person name="Murat C."/>
            <person name="Sun H."/>
            <person name="Tunlid A."/>
            <person name="Henrissat B."/>
            <person name="Grigoriev I.V."/>
            <person name="Hibbett D.S."/>
            <person name="Martin F."/>
            <person name="Nordberg H.P."/>
            <person name="Cantor M.N."/>
            <person name="Hua S.X."/>
        </authorList>
    </citation>
    <scope>NUCLEOTIDE SEQUENCE [LARGE SCALE GENOMIC DNA]</scope>
    <source>
        <strain evidence="1 2">441</strain>
    </source>
</reference>
<dbReference type="EMBL" id="KN833993">
    <property type="protein sequence ID" value="KIK13473.1"/>
    <property type="molecule type" value="Genomic_DNA"/>
</dbReference>
<organism evidence="1 2">
    <name type="scientific">Pisolithus microcarpus 441</name>
    <dbReference type="NCBI Taxonomy" id="765257"/>
    <lineage>
        <taxon>Eukaryota</taxon>
        <taxon>Fungi</taxon>
        <taxon>Dikarya</taxon>
        <taxon>Basidiomycota</taxon>
        <taxon>Agaricomycotina</taxon>
        <taxon>Agaricomycetes</taxon>
        <taxon>Agaricomycetidae</taxon>
        <taxon>Boletales</taxon>
        <taxon>Sclerodermatineae</taxon>
        <taxon>Pisolithaceae</taxon>
        <taxon>Pisolithus</taxon>
    </lineage>
</organism>
<dbReference type="OrthoDB" id="10553627at2759"/>
<evidence type="ECO:0000313" key="2">
    <source>
        <dbReference type="Proteomes" id="UP000054018"/>
    </source>
</evidence>
<name>A0A0C9Z0D6_9AGAM</name>
<dbReference type="HOGENOM" id="CLU_176683_0_0_1"/>
<accession>A0A0C9Z0D6</accession>
<evidence type="ECO:0000313" key="1">
    <source>
        <dbReference type="EMBL" id="KIK13473.1"/>
    </source>
</evidence>
<gene>
    <name evidence="1" type="ORF">PISMIDRAFT_688644</name>
</gene>
<reference evidence="2" key="2">
    <citation type="submission" date="2015-01" db="EMBL/GenBank/DDBJ databases">
        <title>Evolutionary Origins and Diversification of the Mycorrhizal Mutualists.</title>
        <authorList>
            <consortium name="DOE Joint Genome Institute"/>
            <consortium name="Mycorrhizal Genomics Consortium"/>
            <person name="Kohler A."/>
            <person name="Kuo A."/>
            <person name="Nagy L.G."/>
            <person name="Floudas D."/>
            <person name="Copeland A."/>
            <person name="Barry K.W."/>
            <person name="Cichocki N."/>
            <person name="Veneault-Fourrey C."/>
            <person name="LaButti K."/>
            <person name="Lindquist E.A."/>
            <person name="Lipzen A."/>
            <person name="Lundell T."/>
            <person name="Morin E."/>
            <person name="Murat C."/>
            <person name="Riley R."/>
            <person name="Ohm R."/>
            <person name="Sun H."/>
            <person name="Tunlid A."/>
            <person name="Henrissat B."/>
            <person name="Grigoriev I.V."/>
            <person name="Hibbett D.S."/>
            <person name="Martin F."/>
        </authorList>
    </citation>
    <scope>NUCLEOTIDE SEQUENCE [LARGE SCALE GENOMIC DNA]</scope>
    <source>
        <strain evidence="2">441</strain>
    </source>
</reference>
<keyword evidence="2" id="KW-1185">Reference proteome</keyword>